<reference evidence="4" key="1">
    <citation type="submission" date="2025-08" db="UniProtKB">
        <authorList>
            <consortium name="RefSeq"/>
        </authorList>
    </citation>
    <scope>IDENTIFICATION</scope>
    <source>
        <tissue evidence="4">Whole organism</tissue>
    </source>
</reference>
<dbReference type="Gene3D" id="3.40.50.300">
    <property type="entry name" value="P-loop containing nucleotide triphosphate hydrolases"/>
    <property type="match status" value="1"/>
</dbReference>
<dbReference type="InterPro" id="IPR027417">
    <property type="entry name" value="P-loop_NTPase"/>
</dbReference>
<dbReference type="GO" id="GO:0003924">
    <property type="term" value="F:GTPase activity"/>
    <property type="evidence" value="ECO:0007669"/>
    <property type="project" value="InterPro"/>
</dbReference>
<evidence type="ECO:0000313" key="3">
    <source>
        <dbReference type="Proteomes" id="UP000504606"/>
    </source>
</evidence>
<keyword evidence="3" id="KW-1185">Reference proteome</keyword>
<dbReference type="SMART" id="SM00174">
    <property type="entry name" value="RHO"/>
    <property type="match status" value="1"/>
</dbReference>
<dbReference type="SMART" id="SM00173">
    <property type="entry name" value="RAS"/>
    <property type="match status" value="1"/>
</dbReference>
<keyword evidence="2" id="KW-0342">GTP-binding</keyword>
<gene>
    <name evidence="4" type="primary">LOC113217980</name>
</gene>
<accession>A0A6J1TKM4</accession>
<protein>
    <submittedName>
        <fullName evidence="4">Intraflagellar transport protein 27 homolog</fullName>
    </submittedName>
</protein>
<dbReference type="GeneID" id="113217980"/>
<dbReference type="GO" id="GO:0005525">
    <property type="term" value="F:GTP binding"/>
    <property type="evidence" value="ECO:0007669"/>
    <property type="project" value="UniProtKB-KW"/>
</dbReference>
<dbReference type="PANTHER" id="PTHR47977">
    <property type="entry name" value="RAS-RELATED PROTEIN RAB"/>
    <property type="match status" value="1"/>
</dbReference>
<dbReference type="OrthoDB" id="265044at2759"/>
<proteinExistence type="predicted"/>
<dbReference type="SUPFAM" id="SSF52540">
    <property type="entry name" value="P-loop containing nucleoside triphosphate hydrolases"/>
    <property type="match status" value="1"/>
</dbReference>
<dbReference type="InterPro" id="IPR001806">
    <property type="entry name" value="Small_GTPase"/>
</dbReference>
<dbReference type="InterPro" id="IPR050227">
    <property type="entry name" value="Rab"/>
</dbReference>
<evidence type="ECO:0000256" key="1">
    <source>
        <dbReference type="ARBA" id="ARBA00022741"/>
    </source>
</evidence>
<evidence type="ECO:0000313" key="4">
    <source>
        <dbReference type="RefSeq" id="XP_026293883.1"/>
    </source>
</evidence>
<dbReference type="AlphaFoldDB" id="A0A6J1TKM4"/>
<keyword evidence="1" id="KW-0547">Nucleotide-binding</keyword>
<dbReference type="PROSITE" id="PS51421">
    <property type="entry name" value="RAS"/>
    <property type="match status" value="1"/>
</dbReference>
<sequence>MPRHIIRTKVAVVGDAAVGKTALTKSFLSDGRDYPKNYEMTFGVDLSTKMVPIPDTNDIVELFIYDSSGQPYYEQLLSKYWNGANMFIVVLDVTNPSSVRSVPAWADMVRSQAAVRADAIRGVLVANKVDLEARRTISSAEGRELAAALQMEYVECSAKENKAVTVPFEMLALDWHRVFMEKVSSFHMIS</sequence>
<dbReference type="SMART" id="SM00175">
    <property type="entry name" value="RAB"/>
    <property type="match status" value="1"/>
</dbReference>
<name>A0A6J1TKM4_FRAOC</name>
<dbReference type="KEGG" id="foc:113217980"/>
<dbReference type="PROSITE" id="PS51419">
    <property type="entry name" value="RAB"/>
    <property type="match status" value="1"/>
</dbReference>
<dbReference type="NCBIfam" id="TIGR00231">
    <property type="entry name" value="small_GTP"/>
    <property type="match status" value="1"/>
</dbReference>
<dbReference type="Proteomes" id="UP000504606">
    <property type="component" value="Unplaced"/>
</dbReference>
<dbReference type="PRINTS" id="PR00449">
    <property type="entry name" value="RASTRNSFRMNG"/>
</dbReference>
<dbReference type="FunFam" id="3.40.50.300:FF:001447">
    <property type="entry name" value="Ras-related protein Rab-1B"/>
    <property type="match status" value="1"/>
</dbReference>
<dbReference type="Pfam" id="PF00071">
    <property type="entry name" value="Ras"/>
    <property type="match status" value="1"/>
</dbReference>
<dbReference type="RefSeq" id="XP_026293883.1">
    <property type="nucleotide sequence ID" value="XM_026438098.2"/>
</dbReference>
<dbReference type="InterPro" id="IPR005225">
    <property type="entry name" value="Small_GTP-bd"/>
</dbReference>
<organism evidence="3 4">
    <name type="scientific">Frankliniella occidentalis</name>
    <name type="common">Western flower thrips</name>
    <name type="synonym">Euthrips occidentalis</name>
    <dbReference type="NCBI Taxonomy" id="133901"/>
    <lineage>
        <taxon>Eukaryota</taxon>
        <taxon>Metazoa</taxon>
        <taxon>Ecdysozoa</taxon>
        <taxon>Arthropoda</taxon>
        <taxon>Hexapoda</taxon>
        <taxon>Insecta</taxon>
        <taxon>Pterygota</taxon>
        <taxon>Neoptera</taxon>
        <taxon>Paraneoptera</taxon>
        <taxon>Thysanoptera</taxon>
        <taxon>Terebrantia</taxon>
        <taxon>Thripoidea</taxon>
        <taxon>Thripidae</taxon>
        <taxon>Frankliniella</taxon>
    </lineage>
</organism>
<evidence type="ECO:0000256" key="2">
    <source>
        <dbReference type="ARBA" id="ARBA00023134"/>
    </source>
</evidence>